<protein>
    <recommendedName>
        <fullName evidence="1">Ubiquitin-like domain-containing protein</fullName>
    </recommendedName>
</protein>
<proteinExistence type="predicted"/>
<feature type="domain" description="Ubiquitin-like" evidence="1">
    <location>
        <begin position="189"/>
        <end position="273"/>
    </location>
</feature>
<dbReference type="AlphaFoldDB" id="A0A2G8S1L0"/>
<reference evidence="2 3" key="1">
    <citation type="journal article" date="2015" name="Sci. Rep.">
        <title>Chromosome-level genome map provides insights into diverse defense mechanisms in the medicinal fungus Ganoderma sinense.</title>
        <authorList>
            <person name="Zhu Y."/>
            <person name="Xu J."/>
            <person name="Sun C."/>
            <person name="Zhou S."/>
            <person name="Xu H."/>
            <person name="Nelson D.R."/>
            <person name="Qian J."/>
            <person name="Song J."/>
            <person name="Luo H."/>
            <person name="Xiang L."/>
            <person name="Li Y."/>
            <person name="Xu Z."/>
            <person name="Ji A."/>
            <person name="Wang L."/>
            <person name="Lu S."/>
            <person name="Hayward A."/>
            <person name="Sun W."/>
            <person name="Li X."/>
            <person name="Schwartz D.C."/>
            <person name="Wang Y."/>
            <person name="Chen S."/>
        </authorList>
    </citation>
    <scope>NUCLEOTIDE SEQUENCE [LARGE SCALE GENOMIC DNA]</scope>
    <source>
        <strain evidence="2 3">ZZ0214-1</strain>
    </source>
</reference>
<accession>A0A2G8S1L0</accession>
<dbReference type="PANTHER" id="PTHR38886">
    <property type="entry name" value="SESA DOMAIN-CONTAINING PROTEIN"/>
    <property type="match status" value="1"/>
</dbReference>
<organism evidence="2 3">
    <name type="scientific">Ganoderma sinense ZZ0214-1</name>
    <dbReference type="NCBI Taxonomy" id="1077348"/>
    <lineage>
        <taxon>Eukaryota</taxon>
        <taxon>Fungi</taxon>
        <taxon>Dikarya</taxon>
        <taxon>Basidiomycota</taxon>
        <taxon>Agaricomycotina</taxon>
        <taxon>Agaricomycetes</taxon>
        <taxon>Polyporales</taxon>
        <taxon>Polyporaceae</taxon>
        <taxon>Ganoderma</taxon>
    </lineage>
</organism>
<evidence type="ECO:0000259" key="1">
    <source>
        <dbReference type="Pfam" id="PF22893"/>
    </source>
</evidence>
<name>A0A2G8S1L0_9APHY</name>
<keyword evidence="3" id="KW-1185">Reference proteome</keyword>
<evidence type="ECO:0000313" key="2">
    <source>
        <dbReference type="EMBL" id="PIL27656.1"/>
    </source>
</evidence>
<dbReference type="Proteomes" id="UP000230002">
    <property type="component" value="Unassembled WGS sequence"/>
</dbReference>
<sequence length="413" mass="45618">MVFAFSFGAFGDIVTAADLALRVSKALSSSKGSTYDYQYLIQELDALAHILRVAEAATQTGLLERTTVNNINAEVLRCRDVIERLSEQVRKYQKALGSGGQATGTIEASWRKIGWGLFKTEEVRETRAKLTTHRLNLIMLMTACNQSRLDKVLGQNAQLESSMDVVTTHVKELSVVMRQLPTKLGYARPNAITIHDPFGTSTLLPMALCESPRQFDDMLALVSAKWPMLMRQTIKTGQYVPICVEAGARLDHADEGEWMASVVPGRTIRISYLVDWHPTSMTGQALGKLLQFVVCPDCERGGGPRQLLPPQGQTQLMVVGCSSEAADWKVSVEDVWNAQVNAPVLRCTFHHPTFPGCKADYASVAVAVLRDNEMAAMGDYCNALMKFLMQRFGIRDTRKCIHALGARGTQIHP</sequence>
<dbReference type="Pfam" id="PF22893">
    <property type="entry name" value="ULD_2"/>
    <property type="match status" value="1"/>
</dbReference>
<dbReference type="OrthoDB" id="2757361at2759"/>
<evidence type="ECO:0000313" key="3">
    <source>
        <dbReference type="Proteomes" id="UP000230002"/>
    </source>
</evidence>
<dbReference type="EMBL" id="AYKW01000034">
    <property type="protein sequence ID" value="PIL27656.1"/>
    <property type="molecule type" value="Genomic_DNA"/>
</dbReference>
<gene>
    <name evidence="2" type="ORF">GSI_10808</name>
</gene>
<dbReference type="InterPro" id="IPR054464">
    <property type="entry name" value="ULD_fung"/>
</dbReference>
<comment type="caution">
    <text evidence="2">The sequence shown here is derived from an EMBL/GenBank/DDBJ whole genome shotgun (WGS) entry which is preliminary data.</text>
</comment>
<dbReference type="PANTHER" id="PTHR38886:SF1">
    <property type="entry name" value="NACHT-NTPASE AND P-LOOP NTPASES N-TERMINAL DOMAIN-CONTAINING PROTEIN"/>
    <property type="match status" value="1"/>
</dbReference>